<proteinExistence type="predicted"/>
<name>A0A942US29_9FIRM</name>
<keyword evidence="2" id="KW-1185">Reference proteome</keyword>
<organism evidence="1 2">
    <name type="scientific">Anaeromonas frigoriresistens</name>
    <dbReference type="NCBI Taxonomy" id="2683708"/>
    <lineage>
        <taxon>Bacteria</taxon>
        <taxon>Bacillati</taxon>
        <taxon>Bacillota</taxon>
        <taxon>Tissierellia</taxon>
        <taxon>Tissierellales</taxon>
        <taxon>Thermohalobacteraceae</taxon>
        <taxon>Anaeromonas</taxon>
    </lineage>
</organism>
<reference evidence="1" key="1">
    <citation type="submission" date="2019-12" db="EMBL/GenBank/DDBJ databases">
        <title>Clostridiaceae gen. nov. sp. nov., isolated from sediment in Xinjiang, China.</title>
        <authorList>
            <person name="Zhang R."/>
        </authorList>
    </citation>
    <scope>NUCLEOTIDE SEQUENCE</scope>
    <source>
        <strain evidence="1">D2Q-11</strain>
    </source>
</reference>
<evidence type="ECO:0008006" key="3">
    <source>
        <dbReference type="Google" id="ProtNLM"/>
    </source>
</evidence>
<gene>
    <name evidence="1" type="ORF">GOQ27_03710</name>
</gene>
<evidence type="ECO:0000313" key="2">
    <source>
        <dbReference type="Proteomes" id="UP000724672"/>
    </source>
</evidence>
<protein>
    <recommendedName>
        <fullName evidence="3">YD repeat-containing protein</fullName>
    </recommendedName>
</protein>
<dbReference type="InterPro" id="IPR006530">
    <property type="entry name" value="YD"/>
</dbReference>
<dbReference type="AlphaFoldDB" id="A0A942US29"/>
<evidence type="ECO:0000313" key="1">
    <source>
        <dbReference type="EMBL" id="MBS4537553.1"/>
    </source>
</evidence>
<dbReference type="RefSeq" id="WP_203365484.1">
    <property type="nucleotide sequence ID" value="NZ_WSFT01000018.1"/>
</dbReference>
<accession>A0A942US29</accession>
<comment type="caution">
    <text evidence="1">The sequence shown here is derived from an EMBL/GenBank/DDBJ whole genome shotgun (WGS) entry which is preliminary data.</text>
</comment>
<sequence length="106" mass="12766">MSQYEYDAAGNRTEISRLIKDEEGENYEKEEYRYDPLNQLVEVKNRNEKNRKYFYDSLGNRVRMEEWTKEGTTDAVNYQYDDLNRLIKSYEDGESPSEGKNFEYDS</sequence>
<dbReference type="EMBL" id="WSFT01000018">
    <property type="protein sequence ID" value="MBS4537553.1"/>
    <property type="molecule type" value="Genomic_DNA"/>
</dbReference>
<dbReference type="NCBIfam" id="TIGR01643">
    <property type="entry name" value="YD_repeat_2x"/>
    <property type="match status" value="1"/>
</dbReference>
<dbReference type="Gene3D" id="2.180.10.10">
    <property type="entry name" value="RHS repeat-associated core"/>
    <property type="match status" value="1"/>
</dbReference>
<dbReference type="Proteomes" id="UP000724672">
    <property type="component" value="Unassembled WGS sequence"/>
</dbReference>